<protein>
    <submittedName>
        <fullName evidence="1">Uncharacterized protein</fullName>
    </submittedName>
</protein>
<name>A0A9P9A9N7_9PEZI</name>
<sequence length="198" mass="20876">MAILSIVAPEIPAEAKDKFLGAWPTLSAELTAQPGVAGTSGGIIVAEDGAPVTDFKFVQVIAFASAKDAEDFAASPFAEEHKARYRERTGTDATVGRFEVPELPGDKAPPPFTQYSTLVLEDESIHAEVRKAWMDVVQALGKETFGGRSVDGPFVGLGIIGWNSLEEAGAAFKEPKAAAAWATYQALGKGKNVIVKGL</sequence>
<gene>
    <name evidence="1" type="ORF">F5X68DRAFT_242873</name>
</gene>
<dbReference type="OrthoDB" id="3546164at2759"/>
<organism evidence="1 2">
    <name type="scientific">Plectosphaerella plurivora</name>
    <dbReference type="NCBI Taxonomy" id="936078"/>
    <lineage>
        <taxon>Eukaryota</taxon>
        <taxon>Fungi</taxon>
        <taxon>Dikarya</taxon>
        <taxon>Ascomycota</taxon>
        <taxon>Pezizomycotina</taxon>
        <taxon>Sordariomycetes</taxon>
        <taxon>Hypocreomycetidae</taxon>
        <taxon>Glomerellales</taxon>
        <taxon>Plectosphaerellaceae</taxon>
        <taxon>Plectosphaerella</taxon>
    </lineage>
</organism>
<reference evidence="1" key="1">
    <citation type="journal article" date="2021" name="Nat. Commun.">
        <title>Genetic determinants of endophytism in the Arabidopsis root mycobiome.</title>
        <authorList>
            <person name="Mesny F."/>
            <person name="Miyauchi S."/>
            <person name="Thiergart T."/>
            <person name="Pickel B."/>
            <person name="Atanasova L."/>
            <person name="Karlsson M."/>
            <person name="Huettel B."/>
            <person name="Barry K.W."/>
            <person name="Haridas S."/>
            <person name="Chen C."/>
            <person name="Bauer D."/>
            <person name="Andreopoulos W."/>
            <person name="Pangilinan J."/>
            <person name="LaButti K."/>
            <person name="Riley R."/>
            <person name="Lipzen A."/>
            <person name="Clum A."/>
            <person name="Drula E."/>
            <person name="Henrissat B."/>
            <person name="Kohler A."/>
            <person name="Grigoriev I.V."/>
            <person name="Martin F.M."/>
            <person name="Hacquard S."/>
        </authorList>
    </citation>
    <scope>NUCLEOTIDE SEQUENCE</scope>
    <source>
        <strain evidence="1">MPI-SDFR-AT-0117</strain>
    </source>
</reference>
<evidence type="ECO:0000313" key="2">
    <source>
        <dbReference type="Proteomes" id="UP000770015"/>
    </source>
</evidence>
<evidence type="ECO:0000313" key="1">
    <source>
        <dbReference type="EMBL" id="KAH6682228.1"/>
    </source>
</evidence>
<dbReference type="EMBL" id="JAGSXJ010000018">
    <property type="protein sequence ID" value="KAH6682228.1"/>
    <property type="molecule type" value="Genomic_DNA"/>
</dbReference>
<keyword evidence="2" id="KW-1185">Reference proteome</keyword>
<dbReference type="AlphaFoldDB" id="A0A9P9A9N7"/>
<accession>A0A9P9A9N7</accession>
<proteinExistence type="predicted"/>
<comment type="caution">
    <text evidence="1">The sequence shown here is derived from an EMBL/GenBank/DDBJ whole genome shotgun (WGS) entry which is preliminary data.</text>
</comment>
<dbReference type="Proteomes" id="UP000770015">
    <property type="component" value="Unassembled WGS sequence"/>
</dbReference>